<feature type="transmembrane region" description="Helical" evidence="6">
    <location>
        <begin position="340"/>
        <end position="363"/>
    </location>
</feature>
<keyword evidence="6" id="KW-0472">Membrane</keyword>
<organism evidence="8 9">
    <name type="scientific">Mesopusillimonas faecipullorum</name>
    <dbReference type="NCBI Taxonomy" id="2755040"/>
    <lineage>
        <taxon>Bacteria</taxon>
        <taxon>Pseudomonadati</taxon>
        <taxon>Pseudomonadota</taxon>
        <taxon>Betaproteobacteria</taxon>
        <taxon>Burkholderiales</taxon>
        <taxon>Alcaligenaceae</taxon>
        <taxon>Mesopusillimonas</taxon>
    </lineage>
</organism>
<evidence type="ECO:0000313" key="9">
    <source>
        <dbReference type="Proteomes" id="UP000776983"/>
    </source>
</evidence>
<accession>A0ABS8C9B5</accession>
<protein>
    <recommendedName>
        <fullName evidence="2">histidine kinase</fullName>
        <ecNumber evidence="2">2.7.13.3</ecNumber>
    </recommendedName>
</protein>
<keyword evidence="6" id="KW-1133">Transmembrane helix</keyword>
<gene>
    <name evidence="8" type="ORF">H0484_00430</name>
</gene>
<feature type="transmembrane region" description="Helical" evidence="6">
    <location>
        <begin position="309"/>
        <end position="328"/>
    </location>
</feature>
<comment type="caution">
    <text evidence="8">The sequence shown here is derived from an EMBL/GenBank/DDBJ whole genome shotgun (WGS) entry which is preliminary data.</text>
</comment>
<name>A0ABS8C9B5_9BURK</name>
<dbReference type="RefSeq" id="WP_226952455.1">
    <property type="nucleotide sequence ID" value="NZ_JACDXW010000001.1"/>
</dbReference>
<dbReference type="EC" id="2.7.13.3" evidence="2"/>
<reference evidence="8 9" key="1">
    <citation type="submission" date="2020-07" db="EMBL/GenBank/DDBJ databases">
        <title>Pusillimonas sp. nov., isolated from poultry manure in Taiwan.</title>
        <authorList>
            <person name="Lin S.-Y."/>
            <person name="Tang Y.-S."/>
            <person name="Young C.-C."/>
        </authorList>
    </citation>
    <scope>NUCLEOTIDE SEQUENCE [LARGE SCALE GENOMIC DNA]</scope>
    <source>
        <strain evidence="8 9">CC-YST705</strain>
    </source>
</reference>
<dbReference type="EMBL" id="JACDXW010000001">
    <property type="protein sequence ID" value="MCB5362229.1"/>
    <property type="molecule type" value="Genomic_DNA"/>
</dbReference>
<evidence type="ECO:0000256" key="5">
    <source>
        <dbReference type="ARBA" id="ARBA00023012"/>
    </source>
</evidence>
<proteinExistence type="predicted"/>
<keyword evidence="4" id="KW-0418">Kinase</keyword>
<sequence length="622" mass="69998">MRWLWLQRQCWQLIILAVLCCPWGGVAYAEVVHLNQARLTQSDQAPVSVDLPWDWNGNPERGGYGVAALETVFDFNGVADEPYGLYFVRIGNRAEVRLNGHLLVRYGKLDNRNGSNYAKAPRFIAVPQGLLKPKGNVLRIVLSADSGRHAGLSPIIFGPSSYVQGQLFSSAYVWRILLGSVGLMALCLLVGVVAMLLWRTQRVRPVGARRGRRDVFYLYAGLTALSWAFYLANNSIQFVPLPWPWWGALVFLARAGFLYSMLALSRHVARAKHTDALPSWLRWPVRWMILCSLLALLGAWLSQDWRILVAWYFFETAWLLLQGVHYLYQAFLRKGSMSQRWVCIMLVAGVLAAAHDWSLTWLWQDPSAAYALQFSALFQAAVLSWLVIARFNAVSHQGQRLLETLSHRLSARERKLHDSYQQLAIVQREQARMLERTRIMRDMHDGVGLHLVSAIRQLDDERNSRLQVAQTLRDAMDQLKLSIDVMGLSSGDVTGLLSSMRFRLAPRLESAGLTLHWQVSELPPVESMDTEQLGQLQYIVFEAISNVLQHANASALRVSAFDEGGELVVEIEDDGKGISAGEAEDQDAGSMQMRAAERGWRLTVQPVGNAGRGTRVRLSIPR</sequence>
<feature type="transmembrane region" description="Helical" evidence="6">
    <location>
        <begin position="245"/>
        <end position="264"/>
    </location>
</feature>
<evidence type="ECO:0000259" key="7">
    <source>
        <dbReference type="Pfam" id="PF02518"/>
    </source>
</evidence>
<evidence type="ECO:0000313" key="8">
    <source>
        <dbReference type="EMBL" id="MCB5362229.1"/>
    </source>
</evidence>
<dbReference type="Proteomes" id="UP000776983">
    <property type="component" value="Unassembled WGS sequence"/>
</dbReference>
<evidence type="ECO:0000256" key="6">
    <source>
        <dbReference type="SAM" id="Phobius"/>
    </source>
</evidence>
<keyword evidence="3" id="KW-0808">Transferase</keyword>
<evidence type="ECO:0000256" key="1">
    <source>
        <dbReference type="ARBA" id="ARBA00000085"/>
    </source>
</evidence>
<feature type="transmembrane region" description="Helical" evidence="6">
    <location>
        <begin position="285"/>
        <end position="303"/>
    </location>
</feature>
<keyword evidence="5" id="KW-0902">Two-component regulatory system</keyword>
<evidence type="ECO:0000256" key="4">
    <source>
        <dbReference type="ARBA" id="ARBA00022777"/>
    </source>
</evidence>
<dbReference type="InterPro" id="IPR036890">
    <property type="entry name" value="HATPase_C_sf"/>
</dbReference>
<feature type="domain" description="Histidine kinase/HSP90-like ATPase" evidence="7">
    <location>
        <begin position="535"/>
        <end position="584"/>
    </location>
</feature>
<dbReference type="Gene3D" id="3.30.565.10">
    <property type="entry name" value="Histidine kinase-like ATPase, C-terminal domain"/>
    <property type="match status" value="1"/>
</dbReference>
<dbReference type="InterPro" id="IPR003594">
    <property type="entry name" value="HATPase_dom"/>
</dbReference>
<dbReference type="CDD" id="cd16917">
    <property type="entry name" value="HATPase_UhpB-NarQ-NarX-like"/>
    <property type="match status" value="1"/>
</dbReference>
<evidence type="ECO:0000256" key="3">
    <source>
        <dbReference type="ARBA" id="ARBA00022679"/>
    </source>
</evidence>
<dbReference type="InterPro" id="IPR050482">
    <property type="entry name" value="Sensor_HK_TwoCompSys"/>
</dbReference>
<feature type="transmembrane region" description="Helical" evidence="6">
    <location>
        <begin position="172"/>
        <end position="196"/>
    </location>
</feature>
<dbReference type="Pfam" id="PF02518">
    <property type="entry name" value="HATPase_c"/>
    <property type="match status" value="1"/>
</dbReference>
<comment type="catalytic activity">
    <reaction evidence="1">
        <text>ATP + protein L-histidine = ADP + protein N-phospho-L-histidine.</text>
        <dbReference type="EC" id="2.7.13.3"/>
    </reaction>
</comment>
<dbReference type="PANTHER" id="PTHR24421:SF10">
    <property type="entry name" value="NITRATE_NITRITE SENSOR PROTEIN NARQ"/>
    <property type="match status" value="1"/>
</dbReference>
<evidence type="ECO:0000256" key="2">
    <source>
        <dbReference type="ARBA" id="ARBA00012438"/>
    </source>
</evidence>
<feature type="transmembrane region" description="Helical" evidence="6">
    <location>
        <begin position="216"/>
        <end position="233"/>
    </location>
</feature>
<keyword evidence="6" id="KW-0812">Transmembrane</keyword>
<dbReference type="SUPFAM" id="SSF55874">
    <property type="entry name" value="ATPase domain of HSP90 chaperone/DNA topoisomerase II/histidine kinase"/>
    <property type="match status" value="1"/>
</dbReference>
<dbReference type="PANTHER" id="PTHR24421">
    <property type="entry name" value="NITRATE/NITRITE SENSOR PROTEIN NARX-RELATED"/>
    <property type="match status" value="1"/>
</dbReference>
<keyword evidence="9" id="KW-1185">Reference proteome</keyword>
<feature type="transmembrane region" description="Helical" evidence="6">
    <location>
        <begin position="369"/>
        <end position="391"/>
    </location>
</feature>